<dbReference type="EMBL" id="JAIWYP010000003">
    <property type="protein sequence ID" value="KAH3845371.1"/>
    <property type="molecule type" value="Genomic_DNA"/>
</dbReference>
<proteinExistence type="predicted"/>
<gene>
    <name evidence="3" type="ORF">DPMN_087651</name>
    <name evidence="2" type="ORF">DPMN_153451</name>
</gene>
<feature type="signal peptide" evidence="1">
    <location>
        <begin position="1"/>
        <end position="18"/>
    </location>
</feature>
<accession>A0A9D4QVP7</accession>
<evidence type="ECO:0000256" key="1">
    <source>
        <dbReference type="SAM" id="SignalP"/>
    </source>
</evidence>
<evidence type="ECO:0000313" key="3">
    <source>
        <dbReference type="EMBL" id="KAH3845371.1"/>
    </source>
</evidence>
<reference evidence="3" key="2">
    <citation type="submission" date="2020-11" db="EMBL/GenBank/DDBJ databases">
        <authorList>
            <person name="McCartney M.A."/>
            <person name="Auch B."/>
            <person name="Kono T."/>
            <person name="Mallez S."/>
            <person name="Becker A."/>
            <person name="Gohl D.M."/>
            <person name="Silverstein K.A.T."/>
            <person name="Koren S."/>
            <person name="Bechman K.B."/>
            <person name="Herman A."/>
            <person name="Abrahante J.E."/>
            <person name="Garbe J."/>
        </authorList>
    </citation>
    <scope>NUCLEOTIDE SEQUENCE</scope>
    <source>
        <strain evidence="3">Duluth1</strain>
        <tissue evidence="3">Whole animal</tissue>
    </source>
</reference>
<evidence type="ECO:0000313" key="4">
    <source>
        <dbReference type="Proteomes" id="UP000828390"/>
    </source>
</evidence>
<dbReference type="Proteomes" id="UP000828390">
    <property type="component" value="Unassembled WGS sequence"/>
</dbReference>
<evidence type="ECO:0008006" key="5">
    <source>
        <dbReference type="Google" id="ProtNLM"/>
    </source>
</evidence>
<dbReference type="AlphaFoldDB" id="A0A9D4QVP7"/>
<sequence>MCSRSWHLMTISLSVVISSPMLHRRSTAVQLPSRSLKDMGLNCVPGLSRTHTDNQGINTVILEPYTAVSGPLTAATRTIPDGVYIPNRHGSTWQF</sequence>
<keyword evidence="4" id="KW-1185">Reference proteome</keyword>
<keyword evidence="1" id="KW-0732">Signal</keyword>
<organism evidence="3 4">
    <name type="scientific">Dreissena polymorpha</name>
    <name type="common">Zebra mussel</name>
    <name type="synonym">Mytilus polymorpha</name>
    <dbReference type="NCBI Taxonomy" id="45954"/>
    <lineage>
        <taxon>Eukaryota</taxon>
        <taxon>Metazoa</taxon>
        <taxon>Spiralia</taxon>
        <taxon>Lophotrochozoa</taxon>
        <taxon>Mollusca</taxon>
        <taxon>Bivalvia</taxon>
        <taxon>Autobranchia</taxon>
        <taxon>Heteroconchia</taxon>
        <taxon>Euheterodonta</taxon>
        <taxon>Imparidentia</taxon>
        <taxon>Neoheterodontei</taxon>
        <taxon>Myida</taxon>
        <taxon>Dreissenoidea</taxon>
        <taxon>Dreissenidae</taxon>
        <taxon>Dreissena</taxon>
    </lineage>
</organism>
<name>A0A9D4QVP7_DREPO</name>
<reference evidence="3" key="1">
    <citation type="journal article" date="2019" name="bioRxiv">
        <title>The Genome of the Zebra Mussel, Dreissena polymorpha: A Resource for Invasive Species Research.</title>
        <authorList>
            <person name="McCartney M.A."/>
            <person name="Auch B."/>
            <person name="Kono T."/>
            <person name="Mallez S."/>
            <person name="Zhang Y."/>
            <person name="Obille A."/>
            <person name="Becker A."/>
            <person name="Abrahante J.E."/>
            <person name="Garbe J."/>
            <person name="Badalamenti J.P."/>
            <person name="Herman A."/>
            <person name="Mangelson H."/>
            <person name="Liachko I."/>
            <person name="Sullivan S."/>
            <person name="Sone E.D."/>
            <person name="Koren S."/>
            <person name="Silverstein K.A.T."/>
            <person name="Beckman K.B."/>
            <person name="Gohl D.M."/>
        </authorList>
    </citation>
    <scope>NUCLEOTIDE SEQUENCE</scope>
    <source>
        <strain evidence="3">Duluth1</strain>
        <tissue evidence="3">Whole animal</tissue>
    </source>
</reference>
<dbReference type="EMBL" id="JAIWYP010000007">
    <property type="protein sequence ID" value="KAH3799835.1"/>
    <property type="molecule type" value="Genomic_DNA"/>
</dbReference>
<comment type="caution">
    <text evidence="3">The sequence shown here is derived from an EMBL/GenBank/DDBJ whole genome shotgun (WGS) entry which is preliminary data.</text>
</comment>
<protein>
    <recommendedName>
        <fullName evidence="5">Secreted protein</fullName>
    </recommendedName>
</protein>
<feature type="chain" id="PRO_5040097876" description="Secreted protein" evidence="1">
    <location>
        <begin position="19"/>
        <end position="95"/>
    </location>
</feature>
<evidence type="ECO:0000313" key="2">
    <source>
        <dbReference type="EMBL" id="KAH3799835.1"/>
    </source>
</evidence>